<dbReference type="Pfam" id="PF00809">
    <property type="entry name" value="Pterin_bind"/>
    <property type="match status" value="1"/>
</dbReference>
<dbReference type="PROSITE" id="PS50974">
    <property type="entry name" value="ADOMET_ACTIVATION"/>
    <property type="match status" value="1"/>
</dbReference>
<evidence type="ECO:0000259" key="26">
    <source>
        <dbReference type="PROSITE" id="PS51332"/>
    </source>
</evidence>
<dbReference type="InterPro" id="IPR006158">
    <property type="entry name" value="Cobalamin-bd"/>
</dbReference>
<dbReference type="PANTHER" id="PTHR45833:SF1">
    <property type="entry name" value="METHIONINE SYNTHASE"/>
    <property type="match status" value="1"/>
</dbReference>
<evidence type="ECO:0000256" key="19">
    <source>
        <dbReference type="ARBA" id="ARBA00031040"/>
    </source>
</evidence>
<comment type="cofactor">
    <cofactor evidence="3 21">
        <name>methylcob(III)alamin</name>
        <dbReference type="ChEBI" id="CHEBI:28115"/>
    </cofactor>
</comment>
<comment type="pathway">
    <text evidence="4 21">Amino-acid biosynthesis; L-methionine biosynthesis via de novo pathway; L-methionine from L-homocysteine (MetH route): step 1/1.</text>
</comment>
<dbReference type="PANTHER" id="PTHR45833">
    <property type="entry name" value="METHIONINE SYNTHASE"/>
    <property type="match status" value="1"/>
</dbReference>
<dbReference type="Gene3D" id="3.40.50.280">
    <property type="entry name" value="Cobalamin-binding domain"/>
    <property type="match status" value="1"/>
</dbReference>
<dbReference type="NCBIfam" id="TIGR02082">
    <property type="entry name" value="metH"/>
    <property type="match status" value="1"/>
</dbReference>
<dbReference type="SUPFAM" id="SSF82282">
    <property type="entry name" value="Homocysteine S-methyltransferase"/>
    <property type="match status" value="1"/>
</dbReference>
<feature type="binding site" evidence="22">
    <location>
        <position position="296"/>
    </location>
    <ligand>
        <name>Zn(2+)</name>
        <dbReference type="ChEBI" id="CHEBI:29105"/>
    </ligand>
</feature>
<evidence type="ECO:0000256" key="12">
    <source>
        <dbReference type="ARBA" id="ARBA00022691"/>
    </source>
</evidence>
<feature type="binding site" evidence="22">
    <location>
        <position position="297"/>
    </location>
    <ligand>
        <name>Zn(2+)</name>
        <dbReference type="ChEBI" id="CHEBI:29105"/>
    </ligand>
</feature>
<dbReference type="Pfam" id="PF02310">
    <property type="entry name" value="B12-binding"/>
    <property type="match status" value="1"/>
</dbReference>
<dbReference type="PROSITE" id="PS50972">
    <property type="entry name" value="PTERIN_BINDING"/>
    <property type="match status" value="1"/>
</dbReference>
<evidence type="ECO:0000256" key="20">
    <source>
        <dbReference type="NCBIfam" id="TIGR02082"/>
    </source>
</evidence>
<evidence type="ECO:0000256" key="13">
    <source>
        <dbReference type="ARBA" id="ARBA00022723"/>
    </source>
</evidence>
<feature type="binding site" evidence="22">
    <location>
        <position position="230"/>
    </location>
    <ligand>
        <name>Zn(2+)</name>
        <dbReference type="ChEBI" id="CHEBI:29105"/>
    </ligand>
</feature>
<dbReference type="InterPro" id="IPR036724">
    <property type="entry name" value="Cobalamin-bd_sf"/>
</dbReference>
<dbReference type="SUPFAM" id="SSF51717">
    <property type="entry name" value="Dihydropteroate synthetase-like"/>
    <property type="match status" value="1"/>
</dbReference>
<evidence type="ECO:0000256" key="1">
    <source>
        <dbReference type="ARBA" id="ARBA00001700"/>
    </source>
</evidence>
<protein>
    <recommendedName>
        <fullName evidence="7 20">Methionine synthase</fullName>
        <ecNumber evidence="6 20">2.1.1.13</ecNumber>
    </recommendedName>
    <alternativeName>
        <fullName evidence="19 21">5-methyltetrahydrofolate--homocysteine methyltransferase</fullName>
    </alternativeName>
</protein>
<keyword evidence="11 21" id="KW-0808">Transferase</keyword>
<keyword evidence="15 21" id="KW-0862">Zinc</keyword>
<comment type="domain">
    <text evidence="21">Modular enzyme with four functionally distinct domains. The isolated Hcy-binding domain catalyzes methyl transfer from free methylcobalamin to homocysteine. The Hcy-binding domain in association with the pterin-binding domain catalyzes the methylation of cob(I)alamin by methyltetrahydrofolate and the methylation of homocysteine. The B12-binding domain binds the cofactor. The AdoMet activation domain binds S-adenosyl-L-methionine. Under aerobic conditions cob(I)alamin can be converted to inactive cob(II)alamin. Reductive methylation by S-adenosyl-L-methionine and flavodoxin regenerates methylcobalamin.</text>
</comment>
<evidence type="ECO:0000259" key="27">
    <source>
        <dbReference type="PROSITE" id="PS51337"/>
    </source>
</evidence>
<keyword evidence="17 21" id="KW-0170">Cobalt</keyword>
<comment type="cofactor">
    <cofactor evidence="2 21 22">
        <name>Zn(2+)</name>
        <dbReference type="ChEBI" id="CHEBI:29105"/>
    </cofactor>
</comment>
<organism evidence="28 29">
    <name type="scientific">Gloeobacter morelensis MG652769</name>
    <dbReference type="NCBI Taxonomy" id="2781736"/>
    <lineage>
        <taxon>Bacteria</taxon>
        <taxon>Bacillati</taxon>
        <taxon>Cyanobacteriota</taxon>
        <taxon>Cyanophyceae</taxon>
        <taxon>Gloeobacterales</taxon>
        <taxon>Gloeobacteraceae</taxon>
        <taxon>Gloeobacter</taxon>
        <taxon>Gloeobacter morelensis</taxon>
    </lineage>
</organism>
<dbReference type="SMART" id="SM01018">
    <property type="entry name" value="B12-binding_2"/>
    <property type="match status" value="1"/>
</dbReference>
<dbReference type="InterPro" id="IPR037010">
    <property type="entry name" value="VitB12-dep_Met_synth_activ_sf"/>
</dbReference>
<dbReference type="InterPro" id="IPR036589">
    <property type="entry name" value="HCY_dom_sf"/>
</dbReference>
<dbReference type="PIRSF" id="PIRSF000381">
    <property type="entry name" value="MetH"/>
    <property type="match status" value="1"/>
</dbReference>
<evidence type="ECO:0000313" key="28">
    <source>
        <dbReference type="EMBL" id="UFP94270.1"/>
    </source>
</evidence>
<evidence type="ECO:0000256" key="16">
    <source>
        <dbReference type="ARBA" id="ARBA00023167"/>
    </source>
</evidence>
<evidence type="ECO:0000256" key="7">
    <source>
        <dbReference type="ARBA" id="ARBA00013998"/>
    </source>
</evidence>
<dbReference type="Gene3D" id="3.20.20.20">
    <property type="entry name" value="Dihydropteroate synthase-like"/>
    <property type="match status" value="1"/>
</dbReference>
<dbReference type="SUPFAM" id="SSF56507">
    <property type="entry name" value="Methionine synthase activation domain-like"/>
    <property type="match status" value="1"/>
</dbReference>
<dbReference type="Proteomes" id="UP001054846">
    <property type="component" value="Chromosome"/>
</dbReference>
<dbReference type="CDD" id="cd00740">
    <property type="entry name" value="MeTr"/>
    <property type="match status" value="1"/>
</dbReference>
<dbReference type="EMBL" id="CP063845">
    <property type="protein sequence ID" value="UFP94270.1"/>
    <property type="molecule type" value="Genomic_DNA"/>
</dbReference>
<comment type="similarity">
    <text evidence="5">Belongs to the vitamin-B12 dependent methionine synthase family.</text>
</comment>
<evidence type="ECO:0000259" key="24">
    <source>
        <dbReference type="PROSITE" id="PS50972"/>
    </source>
</evidence>
<dbReference type="SUPFAM" id="SSF47644">
    <property type="entry name" value="Methionine synthase domain"/>
    <property type="match status" value="1"/>
</dbReference>
<dbReference type="InterPro" id="IPR000489">
    <property type="entry name" value="Pterin-binding_dom"/>
</dbReference>
<dbReference type="Gene3D" id="3.10.196.10">
    <property type="entry name" value="Vitamin B12-dependent methionine synthase, activation domain"/>
    <property type="match status" value="1"/>
</dbReference>
<evidence type="ECO:0000256" key="4">
    <source>
        <dbReference type="ARBA" id="ARBA00005178"/>
    </source>
</evidence>
<comment type="function">
    <text evidence="18 21">Catalyzes the transfer of a methyl group from methyl-cobalamin to homocysteine, yielding enzyme-bound cob(I)alamin and methionine. Subsequently, remethylates the cofactor using methyltetrahydrofolate.</text>
</comment>
<evidence type="ECO:0000256" key="14">
    <source>
        <dbReference type="ARBA" id="ARBA00022737"/>
    </source>
</evidence>
<dbReference type="PROSITE" id="PS50970">
    <property type="entry name" value="HCY"/>
    <property type="match status" value="1"/>
</dbReference>
<keyword evidence="12 21" id="KW-0949">S-adenosyl-L-methionine</keyword>
<dbReference type="PROSITE" id="PS51337">
    <property type="entry name" value="B12_BINDING_NTER"/>
    <property type="match status" value="1"/>
</dbReference>
<dbReference type="CDD" id="cd02069">
    <property type="entry name" value="methionine_synthase_B12_BD"/>
    <property type="match status" value="1"/>
</dbReference>
<feature type="domain" description="AdoMet activation" evidence="25">
    <location>
        <begin position="895"/>
        <end position="1195"/>
    </location>
</feature>
<dbReference type="InterPro" id="IPR033706">
    <property type="entry name" value="Met_synthase_B12-bd"/>
</dbReference>
<evidence type="ECO:0000256" key="6">
    <source>
        <dbReference type="ARBA" id="ARBA00012032"/>
    </source>
</evidence>
<feature type="domain" description="Pterin-binding" evidence="24">
    <location>
        <begin position="342"/>
        <end position="599"/>
    </location>
</feature>
<dbReference type="PROSITE" id="PS51332">
    <property type="entry name" value="B12_BINDING"/>
    <property type="match status" value="1"/>
</dbReference>
<evidence type="ECO:0000256" key="17">
    <source>
        <dbReference type="ARBA" id="ARBA00023285"/>
    </source>
</evidence>
<evidence type="ECO:0000259" key="25">
    <source>
        <dbReference type="PROSITE" id="PS50974"/>
    </source>
</evidence>
<evidence type="ECO:0000259" key="23">
    <source>
        <dbReference type="PROSITE" id="PS50970"/>
    </source>
</evidence>
<sequence>MTHPFLELLRHRIVVFDGAMGTSIQQMGLGPEDFGGAHLEGCNEYLVLSKPEAIEQVHASFLEAGADVIETDTFGCSTIVLAEYGIEAMAYELSKAAAALARRVADRYSTPDKPRFVAGSIGPGTKIATLGQTDYDALKEAYLDNVRGLIDGGADVLMIETCQDLLQIKAVLAAAAIAFDERGVRLPVITSVTLERDDRNVADKMLVGSDIATVVSALQPYTIDVLGLNCATGPDLMSENIRYLSHNSPFYISVIPNAGLPENIGGHAHYHLTPEELVRYVRHYVDDLGINIVGGCCGTTPEHIRALATAVLGVKPRNRSVEVVPQVSSLYSAVPMHMDPAPLLVGERLNSNGSKKFRELLLAEDWDGIAGMAREQEREGAHVLDVCVDYVGRDGVRDMGEVICRLKTRSTLPLMIDSTEIPVIHTALKQLGGRAIVNSINLEDGEVRLQKLLPLCREFGSAVVALTIDEGEGMARTAERKLAVARRIHDLTVHKYGMKSEDLIFDPLTFTLGSGDADSRRLGIETLAGIRLIKENLPGVRTILGLSNISFGLNPAARQALNSVYLYYAVQNGLDMAIVHASKILPLNRIEEEERELHRKLIFDEHDQGDPLQNLLAFYAKQEGGGKARKAAVVDVSAPVEERLRRRIIDGNRVGLDKDLTEALRIYAPLDIINQHLLDGMRVVGELFGSGQMQLPFVLQSAETMKAAVGYLEPFMAKSDHSAKGTVVIATVKGDVHDIGKNLVDIILSNNGYRVINLGIRQPVENIIAAFGEHQADCIAMSGLLVKSTAFMKENLEIFNERGITAPVILGGAALTRRFVESDCQQVYRGKVIYGKDAFADLHFLDALVEAKAKSAWKDGEGFVDGFAPMGEELKRLMASAEGGAPPAPTRLRSSEALLQPPADGPIVRSRVAIDVPRPRPPFWGTRILAPGELDLSEVLRYLDLNALFAGQWNYRKSPDQSRAEYEAKRDAEMGPVLERLKYQVIEQQLLHPQVAYGYFPCQAEGNSLHIYSFESFERFQQSGDPADLSVCARLAFPRQKGQDHLCIADYFADAASGQIDALALQAVTVGHIASEHGQKLFKADRYSEYLYYYGLSVQTAEALADWTHARIRRELGIDGQDAAEMRRLVAGGYRGARFSYGYPACPNLEDQAILLDLVDAAKIDLAMDESHQLLPEQSTTAIVCHHPEARYFAV</sequence>
<evidence type="ECO:0000256" key="9">
    <source>
        <dbReference type="ARBA" id="ARBA00022605"/>
    </source>
</evidence>
<keyword evidence="14" id="KW-0677">Repeat</keyword>
<dbReference type="InterPro" id="IPR011005">
    <property type="entry name" value="Dihydropteroate_synth-like_sf"/>
</dbReference>
<keyword evidence="16 21" id="KW-0486">Methionine biosynthesis</keyword>
<feature type="domain" description="Hcy-binding" evidence="23">
    <location>
        <begin position="2"/>
        <end position="311"/>
    </location>
</feature>
<evidence type="ECO:0000256" key="10">
    <source>
        <dbReference type="ARBA" id="ARBA00022628"/>
    </source>
</evidence>
<accession>A0ABY3PKT9</accession>
<evidence type="ECO:0000256" key="22">
    <source>
        <dbReference type="PROSITE-ProRule" id="PRU00333"/>
    </source>
</evidence>
<dbReference type="SUPFAM" id="SSF52242">
    <property type="entry name" value="Cobalamin (vitamin B12)-binding domain"/>
    <property type="match status" value="1"/>
</dbReference>
<evidence type="ECO:0000256" key="8">
    <source>
        <dbReference type="ARBA" id="ARBA00022603"/>
    </source>
</evidence>
<dbReference type="InterPro" id="IPR003726">
    <property type="entry name" value="HCY_dom"/>
</dbReference>
<dbReference type="Gene3D" id="3.20.20.330">
    <property type="entry name" value="Homocysteine-binding-like domain"/>
    <property type="match status" value="1"/>
</dbReference>
<dbReference type="Pfam" id="PF02965">
    <property type="entry name" value="Met_synt_B12"/>
    <property type="match status" value="1"/>
</dbReference>
<dbReference type="GO" id="GO:0032259">
    <property type="term" value="P:methylation"/>
    <property type="evidence" value="ECO:0007669"/>
    <property type="project" value="UniProtKB-KW"/>
</dbReference>
<dbReference type="Gene3D" id="1.10.1240.10">
    <property type="entry name" value="Methionine synthase domain"/>
    <property type="match status" value="1"/>
</dbReference>
<dbReference type="InterPro" id="IPR011822">
    <property type="entry name" value="MetH"/>
</dbReference>
<dbReference type="InterPro" id="IPR050554">
    <property type="entry name" value="Met_Synthase/Corrinoid"/>
</dbReference>
<comment type="catalytic activity">
    <reaction evidence="1 21">
        <text>(6S)-5-methyl-5,6,7,8-tetrahydrofolate + L-homocysteine = (6S)-5,6,7,8-tetrahydrofolate + L-methionine</text>
        <dbReference type="Rhea" id="RHEA:11172"/>
        <dbReference type="ChEBI" id="CHEBI:18608"/>
        <dbReference type="ChEBI" id="CHEBI:57453"/>
        <dbReference type="ChEBI" id="CHEBI:57844"/>
        <dbReference type="ChEBI" id="CHEBI:58199"/>
        <dbReference type="EC" id="2.1.1.13"/>
    </reaction>
</comment>
<reference evidence="28 29" key="1">
    <citation type="journal article" date="2021" name="Genome Biol. Evol.">
        <title>Complete Genome Sequencing of a Novel Gloeobacter Species from a Waterfall Cave in Mexico.</title>
        <authorList>
            <person name="Saw J.H."/>
            <person name="Cardona T."/>
            <person name="Montejano G."/>
        </authorList>
    </citation>
    <scope>NUCLEOTIDE SEQUENCE [LARGE SCALE GENOMIC DNA]</scope>
    <source>
        <strain evidence="28">MG652769</strain>
    </source>
</reference>
<keyword evidence="9 21" id="KW-0028">Amino-acid biosynthesis</keyword>
<dbReference type="GO" id="GO:0008705">
    <property type="term" value="F:methionine synthase activity"/>
    <property type="evidence" value="ECO:0007669"/>
    <property type="project" value="UniProtKB-EC"/>
</dbReference>
<evidence type="ECO:0000256" key="11">
    <source>
        <dbReference type="ARBA" id="ARBA00022679"/>
    </source>
</evidence>
<evidence type="ECO:0000256" key="15">
    <source>
        <dbReference type="ARBA" id="ARBA00022833"/>
    </source>
</evidence>
<evidence type="ECO:0000256" key="3">
    <source>
        <dbReference type="ARBA" id="ARBA00001956"/>
    </source>
</evidence>
<dbReference type="Pfam" id="PF02574">
    <property type="entry name" value="S-methyl_trans"/>
    <property type="match status" value="1"/>
</dbReference>
<evidence type="ECO:0000313" key="29">
    <source>
        <dbReference type="Proteomes" id="UP001054846"/>
    </source>
</evidence>
<name>A0ABY3PKT9_9CYAN</name>
<dbReference type="InterPro" id="IPR036594">
    <property type="entry name" value="Meth_synthase_dom"/>
</dbReference>
<keyword evidence="10 21" id="KW-0846">Cobalamin</keyword>
<evidence type="ECO:0000256" key="2">
    <source>
        <dbReference type="ARBA" id="ARBA00001947"/>
    </source>
</evidence>
<proteinExistence type="inferred from homology"/>
<keyword evidence="8 21" id="KW-0489">Methyltransferase</keyword>
<keyword evidence="29" id="KW-1185">Reference proteome</keyword>
<keyword evidence="13 21" id="KW-0479">Metal-binding</keyword>
<evidence type="ECO:0000256" key="18">
    <source>
        <dbReference type="ARBA" id="ARBA00025552"/>
    </source>
</evidence>
<evidence type="ECO:0000256" key="21">
    <source>
        <dbReference type="PIRNR" id="PIRNR000381"/>
    </source>
</evidence>
<feature type="domain" description="B12-binding N-terminal" evidence="27">
    <location>
        <begin position="631"/>
        <end position="724"/>
    </location>
</feature>
<evidence type="ECO:0000256" key="5">
    <source>
        <dbReference type="ARBA" id="ARBA00010398"/>
    </source>
</evidence>
<dbReference type="EC" id="2.1.1.13" evidence="6 20"/>
<dbReference type="InterPro" id="IPR004223">
    <property type="entry name" value="VitB12-dep_Met_synth_activ_dom"/>
</dbReference>
<dbReference type="RefSeq" id="WP_230841328.1">
    <property type="nucleotide sequence ID" value="NZ_CP063845.1"/>
</dbReference>
<dbReference type="InterPro" id="IPR003759">
    <property type="entry name" value="Cbl-bd_cap"/>
</dbReference>
<feature type="domain" description="B12-binding" evidence="26">
    <location>
        <begin position="724"/>
        <end position="859"/>
    </location>
</feature>
<gene>
    <name evidence="28" type="primary">metH</name>
    <name evidence="28" type="ORF">ISF26_21360</name>
</gene>
<dbReference type="Pfam" id="PF02607">
    <property type="entry name" value="B12-binding_2"/>
    <property type="match status" value="1"/>
</dbReference>